<name>A0A419ABI5_9RHOB</name>
<proteinExistence type="predicted"/>
<sequence>MRNGLLIMLLAIAPLAACDDSSDYDGCHGAGCLVDNPDDPNNWPICSDGAQRQDCRDAPLGY</sequence>
<protein>
    <submittedName>
        <fullName evidence="1">Uncharacterized protein</fullName>
    </submittedName>
</protein>
<dbReference type="Proteomes" id="UP000283587">
    <property type="component" value="Unassembled WGS sequence"/>
</dbReference>
<gene>
    <name evidence="1" type="ORF">D3P05_02355</name>
</gene>
<dbReference type="AlphaFoldDB" id="A0A419ABI5"/>
<accession>A0A419ABI5</accession>
<evidence type="ECO:0000313" key="2">
    <source>
        <dbReference type="Proteomes" id="UP000283587"/>
    </source>
</evidence>
<evidence type="ECO:0000313" key="1">
    <source>
        <dbReference type="EMBL" id="RJL20898.1"/>
    </source>
</evidence>
<dbReference type="EMBL" id="QZEW01000007">
    <property type="protein sequence ID" value="RJL20898.1"/>
    <property type="molecule type" value="Genomic_DNA"/>
</dbReference>
<reference evidence="2" key="1">
    <citation type="submission" date="2018-09" db="EMBL/GenBank/DDBJ databases">
        <title>Paracoccus onubensis nov. sp. a moderate halophilic bacterium isolated from Gruta de las Maravillas (Aracena, Spain).</title>
        <authorList>
            <person name="Jurado V."/>
            <person name="Gutierrez-Patricio S."/>
            <person name="Gonzalez-Pimentel J.L."/>
            <person name="Miller A.Z."/>
            <person name="Laiz L."/>
            <person name="Saiz-Jimenez C."/>
        </authorList>
    </citation>
    <scope>NUCLEOTIDE SEQUENCE [LARGE SCALE GENOMIC DNA]</scope>
    <source>
        <strain evidence="2">DSM 26381</strain>
    </source>
</reference>
<dbReference type="RefSeq" id="WP_119896588.1">
    <property type="nucleotide sequence ID" value="NZ_QNRC01000083.1"/>
</dbReference>
<comment type="caution">
    <text evidence="1">The sequence shown here is derived from an EMBL/GenBank/DDBJ whole genome shotgun (WGS) entry which is preliminary data.</text>
</comment>
<organism evidence="1 2">
    <name type="scientific">Paracoccus siganidrum</name>
    <dbReference type="NCBI Taxonomy" id="1276757"/>
    <lineage>
        <taxon>Bacteria</taxon>
        <taxon>Pseudomonadati</taxon>
        <taxon>Pseudomonadota</taxon>
        <taxon>Alphaproteobacteria</taxon>
        <taxon>Rhodobacterales</taxon>
        <taxon>Paracoccaceae</taxon>
        <taxon>Paracoccus</taxon>
    </lineage>
</organism>
<keyword evidence="2" id="KW-1185">Reference proteome</keyword>
<dbReference type="OrthoDB" id="5984161at2"/>